<dbReference type="InterPro" id="IPR036047">
    <property type="entry name" value="F-box-like_dom_sf"/>
</dbReference>
<feature type="domain" description="F-box" evidence="1">
    <location>
        <begin position="20"/>
        <end position="68"/>
    </location>
</feature>
<dbReference type="KEGG" id="cmax:111469796"/>
<proteinExistence type="predicted"/>
<reference evidence="3" key="1">
    <citation type="submission" date="2025-08" db="UniProtKB">
        <authorList>
            <consortium name="RefSeq"/>
        </authorList>
    </citation>
    <scope>IDENTIFICATION</scope>
    <source>
        <tissue evidence="3">Young leaves</tissue>
    </source>
</reference>
<dbReference type="PANTHER" id="PTHR34145:SF28">
    <property type="entry name" value="F-BOX DOMAIN-CONTAINING PROTEIN"/>
    <property type="match status" value="1"/>
</dbReference>
<dbReference type="Gene3D" id="1.20.1280.50">
    <property type="match status" value="1"/>
</dbReference>
<dbReference type="AlphaFoldDB" id="A0A6J1I231"/>
<dbReference type="Pfam" id="PF00646">
    <property type="entry name" value="F-box"/>
    <property type="match status" value="1"/>
</dbReference>
<dbReference type="SUPFAM" id="SSF81383">
    <property type="entry name" value="F-box domain"/>
    <property type="match status" value="1"/>
</dbReference>
<dbReference type="PROSITE" id="PS50181">
    <property type="entry name" value="FBOX"/>
    <property type="match status" value="1"/>
</dbReference>
<accession>A0A6J1I231</accession>
<gene>
    <name evidence="3" type="primary">LOC111469796</name>
</gene>
<sequence>METRSARRRRLSNSHHQTGVDYISHLPDAVLHHILTLLPIKTVAQSATLSSRWRSLWFTLPDLDFSNSIFNSNSNSNSNSNPADIIAGILNARDHKHSNVRLLRFSATLSFSRLNALFRIAVRHKIQHLHIQVSTNDYFNFPRGIIASDSLRVFSLRSIYPGFRLPPSSIMSSGFRLLSSLSLALMILDRPSLVDLFTDSSFPLLKKLNLESCSGLMNLRVQCPVLQDFSLEGCFQLQGLDVLGGKLERVRICSCFDAHGSSWVKIVAPNLKTLVWIYNAVTDEVNLGDLKSLNQASLGLLCQHFSNTKLHSVSALLSAISPAHSLTFEPSFLDVLSSNNYFACYLPAFNNVRCLELKTVSKKHNCSVVANIFRSCPVLHTLTIKIVDAPSNGRKDWRKEKWEKIVSEEEHFWETQIEPLESFRLHLKIVRMEGFMECFNEVSLTHFLLKYGTSLQELSIFTNKTNHRDSLKRRAIKSLIMGFSRASPHVKLRYC</sequence>
<dbReference type="OrthoDB" id="1868670at2759"/>
<dbReference type="Pfam" id="PF23622">
    <property type="entry name" value="LRR_At1g61320_AtMIF1"/>
    <property type="match status" value="1"/>
</dbReference>
<dbReference type="CDD" id="cd22160">
    <property type="entry name" value="F-box_AtFBL13-like"/>
    <property type="match status" value="1"/>
</dbReference>
<dbReference type="RefSeq" id="XP_022970991.1">
    <property type="nucleotide sequence ID" value="XM_023115223.1"/>
</dbReference>
<evidence type="ECO:0000313" key="3">
    <source>
        <dbReference type="RefSeq" id="XP_022970991.1"/>
    </source>
</evidence>
<dbReference type="InterPro" id="IPR053781">
    <property type="entry name" value="F-box_AtFBL13-like"/>
</dbReference>
<keyword evidence="2" id="KW-1185">Reference proteome</keyword>
<dbReference type="InterPro" id="IPR055357">
    <property type="entry name" value="LRR_At1g61320_AtMIF1"/>
</dbReference>
<dbReference type="Proteomes" id="UP000504608">
    <property type="component" value="Unplaced"/>
</dbReference>
<evidence type="ECO:0000313" key="2">
    <source>
        <dbReference type="Proteomes" id="UP000504608"/>
    </source>
</evidence>
<dbReference type="GeneID" id="111469796"/>
<dbReference type="InterPro" id="IPR001810">
    <property type="entry name" value="F-box_dom"/>
</dbReference>
<dbReference type="InterPro" id="IPR053772">
    <property type="entry name" value="At1g61320/At1g61330-like"/>
</dbReference>
<protein>
    <submittedName>
        <fullName evidence="3">F-box/FBD/LRR-repeat protein At4g03220</fullName>
    </submittedName>
</protein>
<dbReference type="PANTHER" id="PTHR34145">
    <property type="entry name" value="OS02G0105600 PROTEIN"/>
    <property type="match status" value="1"/>
</dbReference>
<organism evidence="2 3">
    <name type="scientific">Cucurbita maxima</name>
    <name type="common">Pumpkin</name>
    <name type="synonym">Winter squash</name>
    <dbReference type="NCBI Taxonomy" id="3661"/>
    <lineage>
        <taxon>Eukaryota</taxon>
        <taxon>Viridiplantae</taxon>
        <taxon>Streptophyta</taxon>
        <taxon>Embryophyta</taxon>
        <taxon>Tracheophyta</taxon>
        <taxon>Spermatophyta</taxon>
        <taxon>Magnoliopsida</taxon>
        <taxon>eudicotyledons</taxon>
        <taxon>Gunneridae</taxon>
        <taxon>Pentapetalae</taxon>
        <taxon>rosids</taxon>
        <taxon>fabids</taxon>
        <taxon>Cucurbitales</taxon>
        <taxon>Cucurbitaceae</taxon>
        <taxon>Cucurbiteae</taxon>
        <taxon>Cucurbita</taxon>
    </lineage>
</organism>
<name>A0A6J1I231_CUCMA</name>
<evidence type="ECO:0000259" key="1">
    <source>
        <dbReference type="PROSITE" id="PS50181"/>
    </source>
</evidence>